<keyword evidence="3" id="KW-1185">Reference proteome</keyword>
<feature type="domain" description="IclR-ED" evidence="1">
    <location>
        <begin position="5"/>
        <end position="49"/>
    </location>
</feature>
<sequence>MIFNEQIVISQVIPTASYLVDQKHLGESLPLNTTAMGKYALAFLEPQQQVYRKC</sequence>
<dbReference type="Proteomes" id="UP001565236">
    <property type="component" value="Unassembled WGS sequence"/>
</dbReference>
<proteinExistence type="predicted"/>
<evidence type="ECO:0000313" key="3">
    <source>
        <dbReference type="Proteomes" id="UP001565236"/>
    </source>
</evidence>
<dbReference type="Pfam" id="PF01614">
    <property type="entry name" value="IclR_C"/>
    <property type="match status" value="1"/>
</dbReference>
<accession>A0ABV4DQB7</accession>
<evidence type="ECO:0000313" key="2">
    <source>
        <dbReference type="EMBL" id="MEY8662363.1"/>
    </source>
</evidence>
<gene>
    <name evidence="2" type="ORF">AALT52_05615</name>
</gene>
<comment type="caution">
    <text evidence="2">The sequence shown here is derived from an EMBL/GenBank/DDBJ whole genome shotgun (WGS) entry which is preliminary data.</text>
</comment>
<dbReference type="EMBL" id="JBCLUF010000016">
    <property type="protein sequence ID" value="MEY8662363.1"/>
    <property type="molecule type" value="Genomic_DNA"/>
</dbReference>
<evidence type="ECO:0000259" key="1">
    <source>
        <dbReference type="Pfam" id="PF01614"/>
    </source>
</evidence>
<protein>
    <submittedName>
        <fullName evidence="2">IclR family transcriptional regulator C-terminal domain-containing protein</fullName>
    </submittedName>
</protein>
<dbReference type="InterPro" id="IPR014757">
    <property type="entry name" value="Tscrpt_reg_IclR_C"/>
</dbReference>
<reference evidence="2 3" key="1">
    <citation type="submission" date="2024-03" db="EMBL/GenBank/DDBJ databases">
        <title>Mouse gut bacterial collection (mGBC) of GemPharmatech.</title>
        <authorList>
            <person name="He Y."/>
            <person name="Dong L."/>
            <person name="Wu D."/>
            <person name="Gao X."/>
            <person name="Lin Z."/>
        </authorList>
    </citation>
    <scope>NUCLEOTIDE SEQUENCE [LARGE SCALE GENOMIC DNA]</scope>
    <source>
        <strain evidence="2 3">15-30</strain>
    </source>
</reference>
<organism evidence="2 3">
    <name type="scientific">Ligilactobacillus faecis</name>
    <dbReference type="NCBI Taxonomy" id="762833"/>
    <lineage>
        <taxon>Bacteria</taxon>
        <taxon>Bacillati</taxon>
        <taxon>Bacillota</taxon>
        <taxon>Bacilli</taxon>
        <taxon>Lactobacillales</taxon>
        <taxon>Lactobacillaceae</taxon>
        <taxon>Ligilactobacillus</taxon>
    </lineage>
</organism>
<name>A0ABV4DQB7_9LACO</name>